<organism evidence="2">
    <name type="scientific">Micromonas pusilla</name>
    <name type="common">Picoplanktonic green alga</name>
    <name type="synonym">Chromulina pusilla</name>
    <dbReference type="NCBI Taxonomy" id="38833"/>
    <lineage>
        <taxon>Eukaryota</taxon>
        <taxon>Viridiplantae</taxon>
        <taxon>Chlorophyta</taxon>
        <taxon>Mamiellophyceae</taxon>
        <taxon>Mamiellales</taxon>
        <taxon>Mamiellaceae</taxon>
        <taxon>Micromonas</taxon>
    </lineage>
</organism>
<dbReference type="InterPro" id="IPR002347">
    <property type="entry name" value="SDR_fam"/>
</dbReference>
<evidence type="ECO:0008006" key="3">
    <source>
        <dbReference type="Google" id="ProtNLM"/>
    </source>
</evidence>
<dbReference type="GO" id="GO:0016491">
    <property type="term" value="F:oxidoreductase activity"/>
    <property type="evidence" value="ECO:0007669"/>
    <property type="project" value="TreeGrafter"/>
</dbReference>
<dbReference type="EMBL" id="HBEV01013572">
    <property type="protein sequence ID" value="CAD8593158.1"/>
    <property type="molecule type" value="Transcribed_RNA"/>
</dbReference>
<dbReference type="Pfam" id="PF13561">
    <property type="entry name" value="adh_short_C2"/>
    <property type="match status" value="1"/>
</dbReference>
<feature type="region of interest" description="Disordered" evidence="1">
    <location>
        <begin position="1"/>
        <end position="20"/>
    </location>
</feature>
<dbReference type="PANTHER" id="PTHR43544:SF2">
    <property type="entry name" value="OXIDOREDUCTASE"/>
    <property type="match status" value="1"/>
</dbReference>
<feature type="compositionally biased region" description="Low complexity" evidence="1">
    <location>
        <begin position="369"/>
        <end position="382"/>
    </location>
</feature>
<evidence type="ECO:0000256" key="1">
    <source>
        <dbReference type="SAM" id="MobiDB-lite"/>
    </source>
</evidence>
<evidence type="ECO:0000313" key="2">
    <source>
        <dbReference type="EMBL" id="CAD8593158.1"/>
    </source>
</evidence>
<gene>
    <name evidence="2" type="ORF">MSP1404_LOCUS10562</name>
</gene>
<dbReference type="Pfam" id="PF00106">
    <property type="entry name" value="adh_short"/>
    <property type="match status" value="1"/>
</dbReference>
<dbReference type="AlphaFoldDB" id="A0A7S0KUC7"/>
<dbReference type="PANTHER" id="PTHR43544">
    <property type="entry name" value="SHORT-CHAIN DEHYDROGENASE/REDUCTASE"/>
    <property type="match status" value="1"/>
</dbReference>
<protein>
    <recommendedName>
        <fullName evidence="3">Oxidoreductase</fullName>
    </recommendedName>
</protein>
<dbReference type="GO" id="GO:0005737">
    <property type="term" value="C:cytoplasm"/>
    <property type="evidence" value="ECO:0007669"/>
    <property type="project" value="TreeGrafter"/>
</dbReference>
<proteinExistence type="predicted"/>
<reference evidence="2" key="1">
    <citation type="submission" date="2021-01" db="EMBL/GenBank/DDBJ databases">
        <authorList>
            <person name="Corre E."/>
            <person name="Pelletier E."/>
            <person name="Niang G."/>
            <person name="Scheremetjew M."/>
            <person name="Finn R."/>
            <person name="Kale V."/>
            <person name="Holt S."/>
            <person name="Cochrane G."/>
            <person name="Meng A."/>
            <person name="Brown T."/>
            <person name="Cohen L."/>
        </authorList>
    </citation>
    <scope>NUCLEOTIDE SEQUENCE</scope>
    <source>
        <strain evidence="2">CCMP494</strain>
    </source>
</reference>
<name>A0A7S0KUC7_MICPS</name>
<dbReference type="SUPFAM" id="SSF51735">
    <property type="entry name" value="NAD(P)-binding Rossmann-fold domains"/>
    <property type="match status" value="1"/>
</dbReference>
<dbReference type="InterPro" id="IPR051468">
    <property type="entry name" value="Fungal_SecMetab_SDRs"/>
</dbReference>
<accession>A0A7S0KUC7</accession>
<dbReference type="Gene3D" id="3.40.50.720">
    <property type="entry name" value="NAD(P)-binding Rossmann-like Domain"/>
    <property type="match status" value="2"/>
</dbReference>
<dbReference type="InterPro" id="IPR036291">
    <property type="entry name" value="NAD(P)-bd_dom_sf"/>
</dbReference>
<sequence>MALAEEGVSVPGTSGGGVGTVADELEPFDVMDPMQMRRLALTIDVLTALDPKTFDKDPIYRPLRRSLEPLNRRFADRTAAILEKERAKQLRREAEGRKARQAEMDRRHRDTTRLRLGRIERLRGLEQGASNGGAVGALLLPGSDSDCGGNDSDGTATPTRYLSQVPDGAVKDERDTLDTSASIEEELHKSKQCYTCKARFTKLHHFYAQLCPSCAGINFEMRNFSADLTGKVALLTGARVKIGYEIGLKLLRAGASLVATTRFPADAARRYAAEKDFDEFRHRLTIHAIDLRDVAGVERFCNHLKATLPRLDIIVNNACQTVRRPASYYAHLLPLERSVDAVLRLGSASQEHASFVPLLADDATRRAMESQSPSSEASSSLHHSPEMLESDSYYPTAAELSQLKIAPEDYAATSADLPSGHLDINGQQIDLRTTNSWLLKLQDVSIPELVEVMAINALAPFLLNSRLQPLMASTQGNKYVVNVSAMEGKFYRHKTPNHPHTNMAKAALNMMTRTSAKDLAEKDGIYMTAVDTGWINDENPRDKAARIAEASHFQTPIDEVDAAARVLHPVFHGVSTKEPLYGVFLKDFIATEW</sequence>
<feature type="region of interest" description="Disordered" evidence="1">
    <location>
        <begin position="366"/>
        <end position="386"/>
    </location>
</feature>